<dbReference type="PROSITE" id="PS51363">
    <property type="entry name" value="W2"/>
    <property type="match status" value="1"/>
</dbReference>
<sequence length="701" mass="79260">MPPKKRNAQQQRGEEDGEKPFQAVILTDTYDDQFLPISQEMPRCLMPLCNTPLIEYTLEILAITDVQDVFIVCTNHIDKIKEYFEHSSWAQPHSPLKVKVVQSPEAMSVGDAMRDLDTRHLITTDFILTYGDLVSNIKLDKILESHRARKKTDKNSIMTMVLKEATRTHNSRPKDDSSVFVLDPNNNQCLYYEAVQALPRKNRIEISPELFEKHAEFEFRNDLVDPFLDICSAEVPALFTENFDWQKLRTDFVHGILTSDILGKTIYNEIVSEPYIARIQNEQLYSTVTNHVLNRWVFPIVPETNLHQNDNYRFLRGNIYKASDVTLSRSCIIDENVQIGSGTVIGETSRIANSVIGRNCSIGDNVVLNGAYIWDNVTIEANSVVTNSIIAHNVTLMDKTIIHNGCLVSLNVALGPDEDISKYSRLSLAPQPKNNIFADDSDEEEETTDHPVLTNNSHPDVYFWTERGGDDDDVDIRNLNLGSLAYNMNDLKIEEGELSDSASEVGEVSDDEDDDSDNDIAGSFGGAWDTQGANKLAEFKKEVAQTMERSLTEKHTVDETSLEITGLRMAHNGTYDQVREVMIPMLLDHVDVSKNAMGNMRTMLENWAPVIHKGLEDQAHILSIFQRHCAETDALSKLFVGILQILYNEDIVDEDAVLKWYESDASKSGSPAEVKLRERATKFVDWLQEAEEESSEDEDSD</sequence>
<comment type="subunit">
    <text evidence="6">Component of the translation initiation factor 2B (eIF2B) complex which is a heterodecamer of two sets of five different subunits: alpha, beta, gamma, delta and epsilon. Subunits alpha, beta and delta comprise a regulatory subcomplex and subunits epsilon and gamma comprise a catalytic subcomplex. Within the complex, the hexameric regulatory complex resides at the center, with the two heterodimeric catalytic subcomplexes bound on opposite sides.</text>
</comment>
<dbReference type="InterPro" id="IPR016024">
    <property type="entry name" value="ARM-type_fold"/>
</dbReference>
<evidence type="ECO:0000256" key="6">
    <source>
        <dbReference type="ARBA" id="ARBA00046432"/>
    </source>
</evidence>
<dbReference type="InterPro" id="IPR035543">
    <property type="entry name" value="eIF-2B_epsilon_N"/>
</dbReference>
<dbReference type="InterPro" id="IPR005835">
    <property type="entry name" value="NTP_transferase_dom"/>
</dbReference>
<feature type="region of interest" description="Disordered" evidence="7">
    <location>
        <begin position="1"/>
        <end position="20"/>
    </location>
</feature>
<dbReference type="Gene3D" id="3.90.550.10">
    <property type="entry name" value="Spore Coat Polysaccharide Biosynthesis Protein SpsA, Chain A"/>
    <property type="match status" value="1"/>
</dbReference>
<dbReference type="Gene3D" id="2.160.10.10">
    <property type="entry name" value="Hexapeptide repeat proteins"/>
    <property type="match status" value="1"/>
</dbReference>
<dbReference type="CDD" id="cd11558">
    <property type="entry name" value="W2_eIF2B_epsilon"/>
    <property type="match status" value="1"/>
</dbReference>
<comment type="subcellular location">
    <subcellularLocation>
        <location evidence="1">Cytoplasm</location>
        <location evidence="1">Cytosol</location>
    </subcellularLocation>
</comment>
<evidence type="ECO:0000313" key="10">
    <source>
        <dbReference type="Proteomes" id="UP001209540"/>
    </source>
</evidence>
<evidence type="ECO:0000256" key="5">
    <source>
        <dbReference type="ARBA" id="ARBA00044345"/>
    </source>
</evidence>
<dbReference type="Proteomes" id="UP001209540">
    <property type="component" value="Unassembled WGS sequence"/>
</dbReference>
<gene>
    <name evidence="9" type="ORF">BDA99DRAFT_449029</name>
</gene>
<dbReference type="PANTHER" id="PTHR45887:SF1">
    <property type="entry name" value="TRANSLATION INITIATION FACTOR EIF-2B SUBUNIT EPSILON"/>
    <property type="match status" value="1"/>
</dbReference>
<dbReference type="GO" id="GO:0016740">
    <property type="term" value="F:transferase activity"/>
    <property type="evidence" value="ECO:0007669"/>
    <property type="project" value="UniProtKB-KW"/>
</dbReference>
<proteinExistence type="inferred from homology"/>
<evidence type="ECO:0000256" key="7">
    <source>
        <dbReference type="SAM" id="MobiDB-lite"/>
    </source>
</evidence>
<keyword evidence="10" id="KW-1185">Reference proteome</keyword>
<dbReference type="InterPro" id="IPR029044">
    <property type="entry name" value="Nucleotide-diphossugar_trans"/>
</dbReference>
<name>A0AAD5JKB0_9FUNG</name>
<evidence type="ECO:0000256" key="4">
    <source>
        <dbReference type="ARBA" id="ARBA00044144"/>
    </source>
</evidence>
<organism evidence="9 10">
    <name type="scientific">Phascolomyces articulosus</name>
    <dbReference type="NCBI Taxonomy" id="60185"/>
    <lineage>
        <taxon>Eukaryota</taxon>
        <taxon>Fungi</taxon>
        <taxon>Fungi incertae sedis</taxon>
        <taxon>Mucoromycota</taxon>
        <taxon>Mucoromycotina</taxon>
        <taxon>Mucoromycetes</taxon>
        <taxon>Mucorales</taxon>
        <taxon>Lichtheimiaceae</taxon>
        <taxon>Phascolomyces</taxon>
    </lineage>
</organism>
<evidence type="ECO:0000313" key="9">
    <source>
        <dbReference type="EMBL" id="KAI9243551.1"/>
    </source>
</evidence>
<evidence type="ECO:0000256" key="2">
    <source>
        <dbReference type="ARBA" id="ARBA00007878"/>
    </source>
</evidence>
<dbReference type="GO" id="GO:0005829">
    <property type="term" value="C:cytosol"/>
    <property type="evidence" value="ECO:0007669"/>
    <property type="project" value="UniProtKB-SubCell"/>
</dbReference>
<keyword evidence="9" id="KW-0808">Transferase</keyword>
<dbReference type="SMART" id="SM00515">
    <property type="entry name" value="eIF5C"/>
    <property type="match status" value="1"/>
</dbReference>
<dbReference type="InterPro" id="IPR003307">
    <property type="entry name" value="W2_domain"/>
</dbReference>
<dbReference type="Pfam" id="PF00483">
    <property type="entry name" value="NTP_transferase"/>
    <property type="match status" value="1"/>
</dbReference>
<dbReference type="Gene3D" id="1.25.40.180">
    <property type="match status" value="1"/>
</dbReference>
<dbReference type="CDD" id="cd04197">
    <property type="entry name" value="eIF-2B_epsilon_N"/>
    <property type="match status" value="1"/>
</dbReference>
<dbReference type="PANTHER" id="PTHR45887">
    <property type="entry name" value="TRANSLATION INITIATION FACTOR EIF-2B SUBUNIT EPSILON"/>
    <property type="match status" value="1"/>
</dbReference>
<reference evidence="9" key="2">
    <citation type="submission" date="2023-02" db="EMBL/GenBank/DDBJ databases">
        <authorList>
            <consortium name="DOE Joint Genome Institute"/>
            <person name="Mondo S.J."/>
            <person name="Chang Y."/>
            <person name="Wang Y."/>
            <person name="Ahrendt S."/>
            <person name="Andreopoulos W."/>
            <person name="Barry K."/>
            <person name="Beard J."/>
            <person name="Benny G.L."/>
            <person name="Blankenship S."/>
            <person name="Bonito G."/>
            <person name="Cuomo C."/>
            <person name="Desiro A."/>
            <person name="Gervers K.A."/>
            <person name="Hundley H."/>
            <person name="Kuo A."/>
            <person name="LaButti K."/>
            <person name="Lang B.F."/>
            <person name="Lipzen A."/>
            <person name="O'Donnell K."/>
            <person name="Pangilinan J."/>
            <person name="Reynolds N."/>
            <person name="Sandor L."/>
            <person name="Smith M.W."/>
            <person name="Tsang A."/>
            <person name="Grigoriev I.V."/>
            <person name="Stajich J.E."/>
            <person name="Spatafora J.W."/>
        </authorList>
    </citation>
    <scope>NUCLEOTIDE SEQUENCE</scope>
    <source>
        <strain evidence="9">RSA 2281</strain>
    </source>
</reference>
<evidence type="ECO:0000256" key="1">
    <source>
        <dbReference type="ARBA" id="ARBA00004514"/>
    </source>
</evidence>
<dbReference type="InterPro" id="IPR044123">
    <property type="entry name" value="W2_eIF2B_epsilon"/>
</dbReference>
<feature type="domain" description="W2" evidence="8">
    <location>
        <begin position="533"/>
        <end position="697"/>
    </location>
</feature>
<dbReference type="AlphaFoldDB" id="A0AAD5JKB0"/>
<protein>
    <recommendedName>
        <fullName evidence="4">Translation initiation factor eIF2B subunit epsilon</fullName>
    </recommendedName>
    <alternativeName>
        <fullName evidence="5">eIF2B GDP-GTP exchange factor subunit epsilon</fullName>
    </alternativeName>
</protein>
<dbReference type="FunFam" id="3.90.550.10:FF:000066">
    <property type="entry name" value="Translation initiation factor eIF-2B subunit epsilon"/>
    <property type="match status" value="1"/>
</dbReference>
<dbReference type="GO" id="GO:0005851">
    <property type="term" value="C:eukaryotic translation initiation factor 2B complex"/>
    <property type="evidence" value="ECO:0007669"/>
    <property type="project" value="TreeGrafter"/>
</dbReference>
<dbReference type="EMBL" id="JAIXMP010000070">
    <property type="protein sequence ID" value="KAI9243551.1"/>
    <property type="molecule type" value="Genomic_DNA"/>
</dbReference>
<dbReference type="Pfam" id="PF25084">
    <property type="entry name" value="LbH_EIF2B"/>
    <property type="match status" value="1"/>
</dbReference>
<dbReference type="InterPro" id="IPR051956">
    <property type="entry name" value="eIF2B_epsilon"/>
</dbReference>
<dbReference type="GO" id="GO:0003743">
    <property type="term" value="F:translation initiation factor activity"/>
    <property type="evidence" value="ECO:0007669"/>
    <property type="project" value="TreeGrafter"/>
</dbReference>
<dbReference type="GO" id="GO:0005085">
    <property type="term" value="F:guanyl-nucleotide exchange factor activity"/>
    <property type="evidence" value="ECO:0007669"/>
    <property type="project" value="InterPro"/>
</dbReference>
<keyword evidence="3" id="KW-0963">Cytoplasm</keyword>
<evidence type="ECO:0000259" key="8">
    <source>
        <dbReference type="PROSITE" id="PS51363"/>
    </source>
</evidence>
<accession>A0AAD5JKB0</accession>
<dbReference type="Pfam" id="PF02020">
    <property type="entry name" value="W2"/>
    <property type="match status" value="1"/>
</dbReference>
<dbReference type="InterPro" id="IPR056764">
    <property type="entry name" value="LbH_EIF2B3/5"/>
</dbReference>
<dbReference type="GO" id="GO:0031369">
    <property type="term" value="F:translation initiation factor binding"/>
    <property type="evidence" value="ECO:0007669"/>
    <property type="project" value="InterPro"/>
</dbReference>
<dbReference type="SUPFAM" id="SSF48371">
    <property type="entry name" value="ARM repeat"/>
    <property type="match status" value="1"/>
</dbReference>
<dbReference type="SUPFAM" id="SSF53448">
    <property type="entry name" value="Nucleotide-diphospho-sugar transferases"/>
    <property type="match status" value="1"/>
</dbReference>
<feature type="region of interest" description="Disordered" evidence="7">
    <location>
        <begin position="434"/>
        <end position="455"/>
    </location>
</feature>
<comment type="caution">
    <text evidence="9">The sequence shown here is derived from an EMBL/GenBank/DDBJ whole genome shotgun (WGS) entry which is preliminary data.</text>
</comment>
<comment type="similarity">
    <text evidence="2">Belongs to the eIF-2B gamma/epsilon subunits family.</text>
</comment>
<evidence type="ECO:0000256" key="3">
    <source>
        <dbReference type="ARBA" id="ARBA00022490"/>
    </source>
</evidence>
<reference evidence="9" key="1">
    <citation type="journal article" date="2022" name="IScience">
        <title>Evolution of zygomycete secretomes and the origins of terrestrial fungal ecologies.</title>
        <authorList>
            <person name="Chang Y."/>
            <person name="Wang Y."/>
            <person name="Mondo S."/>
            <person name="Ahrendt S."/>
            <person name="Andreopoulos W."/>
            <person name="Barry K."/>
            <person name="Beard J."/>
            <person name="Benny G.L."/>
            <person name="Blankenship S."/>
            <person name="Bonito G."/>
            <person name="Cuomo C."/>
            <person name="Desiro A."/>
            <person name="Gervers K.A."/>
            <person name="Hundley H."/>
            <person name="Kuo A."/>
            <person name="LaButti K."/>
            <person name="Lang B.F."/>
            <person name="Lipzen A."/>
            <person name="O'Donnell K."/>
            <person name="Pangilinan J."/>
            <person name="Reynolds N."/>
            <person name="Sandor L."/>
            <person name="Smith M.E."/>
            <person name="Tsang A."/>
            <person name="Grigoriev I.V."/>
            <person name="Stajich J.E."/>
            <person name="Spatafora J.W."/>
        </authorList>
    </citation>
    <scope>NUCLEOTIDE SEQUENCE</scope>
    <source>
        <strain evidence="9">RSA 2281</strain>
    </source>
</reference>